<keyword evidence="2" id="KW-0732">Signal</keyword>
<dbReference type="Pfam" id="PF10282">
    <property type="entry name" value="Lactonase"/>
    <property type="match status" value="1"/>
</dbReference>
<accession>A0A3S0QU45</accession>
<name>A0A3S0QU45_9BACT</name>
<comment type="caution">
    <text evidence="3">The sequence shown here is derived from an EMBL/GenBank/DDBJ whole genome shotgun (WGS) entry which is preliminary data.</text>
</comment>
<keyword evidence="4" id="KW-1185">Reference proteome</keyword>
<feature type="signal peptide" evidence="2">
    <location>
        <begin position="1"/>
        <end position="19"/>
    </location>
</feature>
<organism evidence="3 4">
    <name type="scientific">Prevotella koreensis</name>
    <dbReference type="NCBI Taxonomy" id="2490854"/>
    <lineage>
        <taxon>Bacteria</taxon>
        <taxon>Pseudomonadati</taxon>
        <taxon>Bacteroidota</taxon>
        <taxon>Bacteroidia</taxon>
        <taxon>Bacteroidales</taxon>
        <taxon>Prevotellaceae</taxon>
        <taxon>Prevotella</taxon>
    </lineage>
</organism>
<dbReference type="InterPro" id="IPR011044">
    <property type="entry name" value="Quino_amine_DH_bsu"/>
</dbReference>
<sequence length="524" mass="57355">MKKTLATAFALAIAALSFADVSPVSHPKIGTTAQSTDGALTMTLIAKKQNYGGGADIRDTDINSPKSINIHPDGSKYYVNSLEGCTTISYDFRTHKKLAVINHNFKDGRDDHLWSKPSGLYPWRHYHHNVNTFSGKPVESTFSHNGRYLWVPYYRRTFDINAQDPSAVAVIDTKTDKVVRLMETGPLPKMVSTSPDGKIVAISHWGNNTIGLIDISSEKPEEWHHKMVLVVDKQLELNYPLNRAVDRDSGSGYALRGTVFTPDNRYLIVGCMGGGGGIAVIDIQQQKYLGRVLGMMSNVRHLVISNGYLYLSINGGGMVQRMPLKDFMAVAKSMDGTTKKTATASNWENCKVGTGARTISISPDGRYIFAACNNVSQVYVVDTKTMKTICQIAVDSYPVGLDLSSDGRYVFVTSQGRSNRGGNAVNIYEVEYKNPPTARFCPACGATRNNDMKKCPECGLQYEGMTVMNDSTDSPNSPFDPEKGLFGGGLAKCLSTTNTLYYAGGALVAVLAGTFFFVRSRRKK</sequence>
<feature type="chain" id="PRO_5018729526" evidence="2">
    <location>
        <begin position="20"/>
        <end position="524"/>
    </location>
</feature>
<gene>
    <name evidence="3" type="ORF">EHV08_07485</name>
</gene>
<dbReference type="PANTHER" id="PTHR47197">
    <property type="entry name" value="PROTEIN NIRF"/>
    <property type="match status" value="1"/>
</dbReference>
<dbReference type="InterPro" id="IPR011045">
    <property type="entry name" value="N2O_reductase_N"/>
</dbReference>
<dbReference type="Proteomes" id="UP000278983">
    <property type="component" value="Unassembled WGS sequence"/>
</dbReference>
<reference evidence="3 4" key="1">
    <citation type="submission" date="2018-12" db="EMBL/GenBank/DDBJ databases">
        <title>Genome sequencing of Prevotella sp. KCOM 3155 (= JS262).</title>
        <authorList>
            <person name="Kook J.-K."/>
            <person name="Park S.-N."/>
            <person name="Lim Y.K."/>
        </authorList>
    </citation>
    <scope>NUCLEOTIDE SEQUENCE [LARGE SCALE GENOMIC DNA]</scope>
    <source>
        <strain evidence="3 4">KCOM 3155</strain>
    </source>
</reference>
<proteinExistence type="predicted"/>
<dbReference type="SUPFAM" id="SSF50969">
    <property type="entry name" value="YVTN repeat-like/Quinoprotein amine dehydrogenase"/>
    <property type="match status" value="1"/>
</dbReference>
<keyword evidence="1" id="KW-1133">Transmembrane helix</keyword>
<protein>
    <submittedName>
        <fullName evidence="3">Peptidoglycan-binding protein</fullName>
    </submittedName>
</protein>
<dbReference type="PANTHER" id="PTHR47197:SF3">
    <property type="entry name" value="DIHYDRO-HEME D1 DEHYDROGENASE"/>
    <property type="match status" value="1"/>
</dbReference>
<dbReference type="EMBL" id="RYYU01000001">
    <property type="protein sequence ID" value="RUL59617.1"/>
    <property type="molecule type" value="Genomic_DNA"/>
</dbReference>
<keyword evidence="1" id="KW-0472">Membrane</keyword>
<dbReference type="SUPFAM" id="SSF50974">
    <property type="entry name" value="Nitrous oxide reductase, N-terminal domain"/>
    <property type="match status" value="1"/>
</dbReference>
<dbReference type="Gene3D" id="2.130.10.10">
    <property type="entry name" value="YVTN repeat-like/Quinoprotein amine dehydrogenase"/>
    <property type="match status" value="2"/>
</dbReference>
<evidence type="ECO:0000256" key="2">
    <source>
        <dbReference type="SAM" id="SignalP"/>
    </source>
</evidence>
<evidence type="ECO:0000313" key="3">
    <source>
        <dbReference type="EMBL" id="RUL59617.1"/>
    </source>
</evidence>
<dbReference type="InterPro" id="IPR051200">
    <property type="entry name" value="Host-pathogen_enzymatic-act"/>
</dbReference>
<feature type="transmembrane region" description="Helical" evidence="1">
    <location>
        <begin position="500"/>
        <end position="518"/>
    </location>
</feature>
<keyword evidence="1" id="KW-0812">Transmembrane</keyword>
<dbReference type="InterPro" id="IPR015943">
    <property type="entry name" value="WD40/YVTN_repeat-like_dom_sf"/>
</dbReference>
<evidence type="ECO:0000313" key="4">
    <source>
        <dbReference type="Proteomes" id="UP000278983"/>
    </source>
</evidence>
<dbReference type="OrthoDB" id="9803927at2"/>
<dbReference type="AlphaFoldDB" id="A0A3S0QU45"/>
<evidence type="ECO:0000256" key="1">
    <source>
        <dbReference type="SAM" id="Phobius"/>
    </source>
</evidence>
<dbReference type="RefSeq" id="WP_126678724.1">
    <property type="nucleotide sequence ID" value="NZ_RYYU01000001.1"/>
</dbReference>
<dbReference type="InterPro" id="IPR019405">
    <property type="entry name" value="Lactonase_7-beta_prop"/>
</dbReference>